<reference evidence="2 3" key="1">
    <citation type="journal article" date="2015" name="Sci. Rep.">
        <title>The power of single molecule real-time sequencing technology in the de novo assembly of a eukaryotic genome.</title>
        <authorList>
            <person name="Sakai H."/>
            <person name="Naito K."/>
            <person name="Ogiso-Tanaka E."/>
            <person name="Takahashi Y."/>
            <person name="Iseki K."/>
            <person name="Muto C."/>
            <person name="Satou K."/>
            <person name="Teruya K."/>
            <person name="Shiroma A."/>
            <person name="Shimoji M."/>
            <person name="Hirano T."/>
            <person name="Itoh T."/>
            <person name="Kaga A."/>
            <person name="Tomooka N."/>
        </authorList>
    </citation>
    <scope>NUCLEOTIDE SEQUENCE [LARGE SCALE GENOMIC DNA]</scope>
    <source>
        <strain evidence="3">cv. Shumari</strain>
    </source>
</reference>
<dbReference type="AlphaFoldDB" id="A0A0S3RBS3"/>
<evidence type="ECO:0000313" key="3">
    <source>
        <dbReference type="Proteomes" id="UP000291084"/>
    </source>
</evidence>
<dbReference type="Proteomes" id="UP000291084">
    <property type="component" value="Chromosome 2"/>
</dbReference>
<feature type="region of interest" description="Disordered" evidence="1">
    <location>
        <begin position="49"/>
        <end position="70"/>
    </location>
</feature>
<sequence>MVLVDQIHNLYFSICNCCRSDNDSAALSAFDLYLIFSLFAAVAQDFQNQEEVGEEDEAEQAHPLLDPHEN</sequence>
<evidence type="ECO:0000313" key="2">
    <source>
        <dbReference type="EMBL" id="BAT78117.1"/>
    </source>
</evidence>
<proteinExistence type="predicted"/>
<keyword evidence="3" id="KW-1185">Reference proteome</keyword>
<gene>
    <name evidence="2" type="primary">Vigan.02G075800</name>
    <name evidence="2" type="ORF">VIGAN_02075800</name>
</gene>
<dbReference type="EMBL" id="AP015035">
    <property type="protein sequence ID" value="BAT78117.1"/>
    <property type="molecule type" value="Genomic_DNA"/>
</dbReference>
<accession>A0A0S3RBS3</accession>
<name>A0A0S3RBS3_PHAAN</name>
<organism evidence="2 3">
    <name type="scientific">Vigna angularis var. angularis</name>
    <dbReference type="NCBI Taxonomy" id="157739"/>
    <lineage>
        <taxon>Eukaryota</taxon>
        <taxon>Viridiplantae</taxon>
        <taxon>Streptophyta</taxon>
        <taxon>Embryophyta</taxon>
        <taxon>Tracheophyta</taxon>
        <taxon>Spermatophyta</taxon>
        <taxon>Magnoliopsida</taxon>
        <taxon>eudicotyledons</taxon>
        <taxon>Gunneridae</taxon>
        <taxon>Pentapetalae</taxon>
        <taxon>rosids</taxon>
        <taxon>fabids</taxon>
        <taxon>Fabales</taxon>
        <taxon>Fabaceae</taxon>
        <taxon>Papilionoideae</taxon>
        <taxon>50 kb inversion clade</taxon>
        <taxon>NPAAA clade</taxon>
        <taxon>indigoferoid/millettioid clade</taxon>
        <taxon>Phaseoleae</taxon>
        <taxon>Vigna</taxon>
    </lineage>
</organism>
<protein>
    <submittedName>
        <fullName evidence="2">Uncharacterized protein</fullName>
    </submittedName>
</protein>
<evidence type="ECO:0000256" key="1">
    <source>
        <dbReference type="SAM" id="MobiDB-lite"/>
    </source>
</evidence>